<sequence length="147" mass="16488">MSSLNLDGLSAEQVIERFALLPLEGEGGYFSLVQRDEHGNAIYFLMTPGQFSAWHRLKERETWVLIGGDPLALHIKQESYERVELSRQGELAASIAPGEWMAAETLGAWSLVLCFLAPPFSEMELAPAELVDSWVKDFSELPRLVHE</sequence>
<gene>
    <name evidence="2" type="ORF">UFOPK2342_01528</name>
</gene>
<dbReference type="AlphaFoldDB" id="A0A6J6NRI9"/>
<proteinExistence type="predicted"/>
<dbReference type="PANTHER" id="PTHR33387">
    <property type="entry name" value="RMLC-LIKE JELLY ROLL FOLD PROTEIN"/>
    <property type="match status" value="1"/>
</dbReference>
<evidence type="ECO:0000259" key="1">
    <source>
        <dbReference type="Pfam" id="PF06172"/>
    </source>
</evidence>
<dbReference type="InterPro" id="IPR039935">
    <property type="entry name" value="YML079W-like"/>
</dbReference>
<dbReference type="Pfam" id="PF06172">
    <property type="entry name" value="Cupin_5"/>
    <property type="match status" value="1"/>
</dbReference>
<dbReference type="InterPro" id="IPR011051">
    <property type="entry name" value="RmlC_Cupin_sf"/>
</dbReference>
<dbReference type="PANTHER" id="PTHR33387:SF3">
    <property type="entry name" value="DUF985 DOMAIN-CONTAINING PROTEIN"/>
    <property type="match status" value="1"/>
</dbReference>
<protein>
    <submittedName>
        <fullName evidence="2">Unannotated protein</fullName>
    </submittedName>
</protein>
<evidence type="ECO:0000313" key="2">
    <source>
        <dbReference type="EMBL" id="CAB4686923.1"/>
    </source>
</evidence>
<dbReference type="InterPro" id="IPR009327">
    <property type="entry name" value="Cupin_DUF985"/>
</dbReference>
<dbReference type="InterPro" id="IPR014710">
    <property type="entry name" value="RmlC-like_jellyroll"/>
</dbReference>
<dbReference type="Gene3D" id="2.60.120.10">
    <property type="entry name" value="Jelly Rolls"/>
    <property type="match status" value="1"/>
</dbReference>
<dbReference type="EMBL" id="CAEZXB010000043">
    <property type="protein sequence ID" value="CAB4686923.1"/>
    <property type="molecule type" value="Genomic_DNA"/>
</dbReference>
<dbReference type="SUPFAM" id="SSF51182">
    <property type="entry name" value="RmlC-like cupins"/>
    <property type="match status" value="1"/>
</dbReference>
<accession>A0A6J6NRI9</accession>
<feature type="domain" description="DUF985" evidence="1">
    <location>
        <begin position="12"/>
        <end position="121"/>
    </location>
</feature>
<organism evidence="2">
    <name type="scientific">freshwater metagenome</name>
    <dbReference type="NCBI Taxonomy" id="449393"/>
    <lineage>
        <taxon>unclassified sequences</taxon>
        <taxon>metagenomes</taxon>
        <taxon>ecological metagenomes</taxon>
    </lineage>
</organism>
<reference evidence="2" key="1">
    <citation type="submission" date="2020-05" db="EMBL/GenBank/DDBJ databases">
        <authorList>
            <person name="Chiriac C."/>
            <person name="Salcher M."/>
            <person name="Ghai R."/>
            <person name="Kavagutti S V."/>
        </authorList>
    </citation>
    <scope>NUCLEOTIDE SEQUENCE</scope>
</reference>
<name>A0A6J6NRI9_9ZZZZ</name>